<name>A0A0D0AK45_9AGAR</name>
<dbReference type="EMBL" id="KN834898">
    <property type="protein sequence ID" value="KIK50525.1"/>
    <property type="molecule type" value="Genomic_DNA"/>
</dbReference>
<proteinExistence type="predicted"/>
<reference evidence="1 2" key="1">
    <citation type="submission" date="2014-04" db="EMBL/GenBank/DDBJ databases">
        <title>Evolutionary Origins and Diversification of the Mycorrhizal Mutualists.</title>
        <authorList>
            <consortium name="DOE Joint Genome Institute"/>
            <consortium name="Mycorrhizal Genomics Consortium"/>
            <person name="Kohler A."/>
            <person name="Kuo A."/>
            <person name="Nagy L.G."/>
            <person name="Floudas D."/>
            <person name="Copeland A."/>
            <person name="Barry K.W."/>
            <person name="Cichocki N."/>
            <person name="Veneault-Fourrey C."/>
            <person name="LaButti K."/>
            <person name="Lindquist E.A."/>
            <person name="Lipzen A."/>
            <person name="Lundell T."/>
            <person name="Morin E."/>
            <person name="Murat C."/>
            <person name="Riley R."/>
            <person name="Ohm R."/>
            <person name="Sun H."/>
            <person name="Tunlid A."/>
            <person name="Henrissat B."/>
            <person name="Grigoriev I.V."/>
            <person name="Hibbett D.S."/>
            <person name="Martin F."/>
        </authorList>
    </citation>
    <scope>NUCLEOTIDE SEQUENCE [LARGE SCALE GENOMIC DNA]</scope>
    <source>
        <strain evidence="1 2">FD-317 M1</strain>
    </source>
</reference>
<sequence length="79" mass="8908">MDHHYDYEAARTELDAIISNIHAEQSTATSDTSSDFSCLGVCQTPQSFCLIPLKEGRYYKLGWVDNNAEKDIVFASFKI</sequence>
<keyword evidence="2" id="KW-1185">Reference proteome</keyword>
<accession>A0A0D0AK45</accession>
<dbReference type="AlphaFoldDB" id="A0A0D0AK45"/>
<evidence type="ECO:0000313" key="1">
    <source>
        <dbReference type="EMBL" id="KIK50525.1"/>
    </source>
</evidence>
<protein>
    <submittedName>
        <fullName evidence="1">Uncharacterized protein</fullName>
    </submittedName>
</protein>
<evidence type="ECO:0000313" key="2">
    <source>
        <dbReference type="Proteomes" id="UP000053593"/>
    </source>
</evidence>
<dbReference type="Proteomes" id="UP000053593">
    <property type="component" value="Unassembled WGS sequence"/>
</dbReference>
<dbReference type="HOGENOM" id="CLU_2606268_0_0_1"/>
<gene>
    <name evidence="1" type="ORF">GYMLUDRAFT_252919</name>
</gene>
<organism evidence="1 2">
    <name type="scientific">Collybiopsis luxurians FD-317 M1</name>
    <dbReference type="NCBI Taxonomy" id="944289"/>
    <lineage>
        <taxon>Eukaryota</taxon>
        <taxon>Fungi</taxon>
        <taxon>Dikarya</taxon>
        <taxon>Basidiomycota</taxon>
        <taxon>Agaricomycotina</taxon>
        <taxon>Agaricomycetes</taxon>
        <taxon>Agaricomycetidae</taxon>
        <taxon>Agaricales</taxon>
        <taxon>Marasmiineae</taxon>
        <taxon>Omphalotaceae</taxon>
        <taxon>Collybiopsis</taxon>
        <taxon>Collybiopsis luxurians</taxon>
    </lineage>
</organism>